<protein>
    <recommendedName>
        <fullName evidence="5">Secreted protein</fullName>
    </recommendedName>
</protein>
<evidence type="ECO:0000256" key="2">
    <source>
        <dbReference type="SAM" id="SignalP"/>
    </source>
</evidence>
<feature type="compositionally biased region" description="Basic and acidic residues" evidence="1">
    <location>
        <begin position="60"/>
        <end position="70"/>
    </location>
</feature>
<gene>
    <name evidence="3" type="ORF">QQS21_008246</name>
</gene>
<comment type="caution">
    <text evidence="3">The sequence shown here is derived from an EMBL/GenBank/DDBJ whole genome shotgun (WGS) entry which is preliminary data.</text>
</comment>
<feature type="region of interest" description="Disordered" evidence="1">
    <location>
        <begin position="31"/>
        <end position="70"/>
    </location>
</feature>
<accession>A0AAJ0FRL0</accession>
<proteinExistence type="predicted"/>
<evidence type="ECO:0008006" key="5">
    <source>
        <dbReference type="Google" id="ProtNLM"/>
    </source>
</evidence>
<feature type="chain" id="PRO_5042556866" description="Secreted protein" evidence="2">
    <location>
        <begin position="19"/>
        <end position="70"/>
    </location>
</feature>
<feature type="signal peptide" evidence="2">
    <location>
        <begin position="1"/>
        <end position="18"/>
    </location>
</feature>
<keyword evidence="2" id="KW-0732">Signal</keyword>
<keyword evidence="4" id="KW-1185">Reference proteome</keyword>
<sequence>MKNHFLVALLSISGFVNSRLVVERDTLDVLNGNSGWTPPPDRKRDTLDVLNGNSGWTPPPDRKRDTTGKI</sequence>
<name>A0AAJ0FRL0_9HYPO</name>
<dbReference type="AlphaFoldDB" id="A0AAJ0FRL0"/>
<organism evidence="3 4">
    <name type="scientific">Conoideocrella luteorostrata</name>
    <dbReference type="NCBI Taxonomy" id="1105319"/>
    <lineage>
        <taxon>Eukaryota</taxon>
        <taxon>Fungi</taxon>
        <taxon>Dikarya</taxon>
        <taxon>Ascomycota</taxon>
        <taxon>Pezizomycotina</taxon>
        <taxon>Sordariomycetes</taxon>
        <taxon>Hypocreomycetidae</taxon>
        <taxon>Hypocreales</taxon>
        <taxon>Clavicipitaceae</taxon>
        <taxon>Conoideocrella</taxon>
    </lineage>
</organism>
<reference evidence="3" key="1">
    <citation type="submission" date="2023-06" db="EMBL/GenBank/DDBJ databases">
        <title>Conoideocrella luteorostrata (Hypocreales: Clavicipitaceae), a potential biocontrol fungus for elongate hemlock scale in United States Christmas tree production areas.</title>
        <authorList>
            <person name="Barrett H."/>
            <person name="Lovett B."/>
            <person name="Macias A.M."/>
            <person name="Stajich J.E."/>
            <person name="Kasson M.T."/>
        </authorList>
    </citation>
    <scope>NUCLEOTIDE SEQUENCE</scope>
    <source>
        <strain evidence="3">ARSEF 14590</strain>
    </source>
</reference>
<evidence type="ECO:0000256" key="1">
    <source>
        <dbReference type="SAM" id="MobiDB-lite"/>
    </source>
</evidence>
<evidence type="ECO:0000313" key="3">
    <source>
        <dbReference type="EMBL" id="KAK2594027.1"/>
    </source>
</evidence>
<evidence type="ECO:0000313" key="4">
    <source>
        <dbReference type="Proteomes" id="UP001251528"/>
    </source>
</evidence>
<dbReference type="Proteomes" id="UP001251528">
    <property type="component" value="Unassembled WGS sequence"/>
</dbReference>
<dbReference type="EMBL" id="JASWJB010000184">
    <property type="protein sequence ID" value="KAK2594027.1"/>
    <property type="molecule type" value="Genomic_DNA"/>
</dbReference>